<gene>
    <name evidence="2" type="ORF">N7449_009361</name>
</gene>
<dbReference type="AlphaFoldDB" id="A0A9W9JB67"/>
<protein>
    <submittedName>
        <fullName evidence="2">Uncharacterized protein</fullName>
    </submittedName>
</protein>
<feature type="region of interest" description="Disordered" evidence="1">
    <location>
        <begin position="1"/>
        <end position="36"/>
    </location>
</feature>
<organism evidence="2 3">
    <name type="scientific">Penicillium cf. viridicatum</name>
    <dbReference type="NCBI Taxonomy" id="2972119"/>
    <lineage>
        <taxon>Eukaryota</taxon>
        <taxon>Fungi</taxon>
        <taxon>Dikarya</taxon>
        <taxon>Ascomycota</taxon>
        <taxon>Pezizomycotina</taxon>
        <taxon>Eurotiomycetes</taxon>
        <taxon>Eurotiomycetidae</taxon>
        <taxon>Eurotiales</taxon>
        <taxon>Aspergillaceae</taxon>
        <taxon>Penicillium</taxon>
    </lineage>
</organism>
<comment type="caution">
    <text evidence="2">The sequence shown here is derived from an EMBL/GenBank/DDBJ whole genome shotgun (WGS) entry which is preliminary data.</text>
</comment>
<evidence type="ECO:0000256" key="1">
    <source>
        <dbReference type="SAM" id="MobiDB-lite"/>
    </source>
</evidence>
<accession>A0A9W9JB67</accession>
<reference evidence="2" key="1">
    <citation type="submission" date="2022-11" db="EMBL/GenBank/DDBJ databases">
        <authorList>
            <person name="Petersen C."/>
        </authorList>
    </citation>
    <scope>NUCLEOTIDE SEQUENCE</scope>
    <source>
        <strain evidence="2">IBT 20477</strain>
    </source>
</reference>
<feature type="compositionally biased region" description="Polar residues" evidence="1">
    <location>
        <begin position="7"/>
        <end position="36"/>
    </location>
</feature>
<evidence type="ECO:0000313" key="3">
    <source>
        <dbReference type="Proteomes" id="UP001150942"/>
    </source>
</evidence>
<name>A0A9W9JB67_9EURO</name>
<dbReference type="EMBL" id="JAPQKQ010000006">
    <property type="protein sequence ID" value="KAJ5193219.1"/>
    <property type="molecule type" value="Genomic_DNA"/>
</dbReference>
<dbReference type="Proteomes" id="UP001150942">
    <property type="component" value="Unassembled WGS sequence"/>
</dbReference>
<keyword evidence="3" id="KW-1185">Reference proteome</keyword>
<evidence type="ECO:0000313" key="2">
    <source>
        <dbReference type="EMBL" id="KAJ5193219.1"/>
    </source>
</evidence>
<reference evidence="2" key="2">
    <citation type="journal article" date="2023" name="IMA Fungus">
        <title>Comparative genomic study of the Penicillium genus elucidates a diverse pangenome and 15 lateral gene transfer events.</title>
        <authorList>
            <person name="Petersen C."/>
            <person name="Sorensen T."/>
            <person name="Nielsen M.R."/>
            <person name="Sondergaard T.E."/>
            <person name="Sorensen J.L."/>
            <person name="Fitzpatrick D.A."/>
            <person name="Frisvad J.C."/>
            <person name="Nielsen K.L."/>
        </authorList>
    </citation>
    <scope>NUCLEOTIDE SEQUENCE</scope>
    <source>
        <strain evidence="2">IBT 20477</strain>
    </source>
</reference>
<sequence>MAFGSGFLTSTSIARSKPAHSNNPARSPNSKPGMSIQTGLGWGGGWRSLGVIAHVYTYMYMQQAGRTYVAQMGAGNDKLTD</sequence>
<proteinExistence type="predicted"/>